<dbReference type="SUPFAM" id="SSF55048">
    <property type="entry name" value="Probable ACP-binding domain of malonyl-CoA ACP transacylase"/>
    <property type="match status" value="1"/>
</dbReference>
<dbReference type="RefSeq" id="WP_010768040.1">
    <property type="nucleotide sequence ID" value="NZ_ASWE01000003.1"/>
</dbReference>
<keyword evidence="7" id="KW-1185">Reference proteome</keyword>
<feature type="domain" description="Malonyl-CoA:ACP transacylase (MAT)" evidence="5">
    <location>
        <begin position="6"/>
        <end position="290"/>
    </location>
</feature>
<dbReference type="InterPro" id="IPR016036">
    <property type="entry name" value="Malonyl_transacylase_ACP-bd"/>
</dbReference>
<evidence type="ECO:0000313" key="7">
    <source>
        <dbReference type="Proteomes" id="UP000013785"/>
    </source>
</evidence>
<dbReference type="Gene3D" id="3.30.70.250">
    <property type="entry name" value="Malonyl-CoA ACP transacylase, ACP-binding"/>
    <property type="match status" value="1"/>
</dbReference>
<dbReference type="OrthoDB" id="9805460at2"/>
<dbReference type="GO" id="GO:0005829">
    <property type="term" value="C:cytosol"/>
    <property type="evidence" value="ECO:0007669"/>
    <property type="project" value="TreeGrafter"/>
</dbReference>
<dbReference type="EMBL" id="AJAT01000012">
    <property type="protein sequence ID" value="EOL45487.1"/>
    <property type="molecule type" value="Genomic_DNA"/>
</dbReference>
<dbReference type="Gene3D" id="3.40.366.10">
    <property type="entry name" value="Malonyl-Coenzyme A Acyl Carrier Protein, domain 2"/>
    <property type="match status" value="1"/>
</dbReference>
<dbReference type="PANTHER" id="PTHR42681:SF1">
    <property type="entry name" value="MALONYL-COA-ACYL CARRIER PROTEIN TRANSACYLASE, MITOCHONDRIAL"/>
    <property type="match status" value="1"/>
</dbReference>
<dbReference type="PATRIC" id="fig|1158610.3.peg.1358"/>
<evidence type="ECO:0000256" key="1">
    <source>
        <dbReference type="ARBA" id="ARBA00013258"/>
    </source>
</evidence>
<dbReference type="InterPro" id="IPR050858">
    <property type="entry name" value="Mal-CoA-ACP_Trans/PKS_FabD"/>
</dbReference>
<protein>
    <recommendedName>
        <fullName evidence="1">[acyl-carrier-protein] S-malonyltransferase</fullName>
        <ecNumber evidence="1">2.3.1.39</ecNumber>
    </recommendedName>
</protein>
<name>R3WDI7_9ENTE</name>
<gene>
    <name evidence="6" type="ORF">UC3_01377</name>
</gene>
<dbReference type="Proteomes" id="UP000013785">
    <property type="component" value="Unassembled WGS sequence"/>
</dbReference>
<comment type="catalytic activity">
    <reaction evidence="4">
        <text>holo-[ACP] + malonyl-CoA = malonyl-[ACP] + CoA</text>
        <dbReference type="Rhea" id="RHEA:41792"/>
        <dbReference type="Rhea" id="RHEA-COMP:9623"/>
        <dbReference type="Rhea" id="RHEA-COMP:9685"/>
        <dbReference type="ChEBI" id="CHEBI:57287"/>
        <dbReference type="ChEBI" id="CHEBI:57384"/>
        <dbReference type="ChEBI" id="CHEBI:64479"/>
        <dbReference type="ChEBI" id="CHEBI:78449"/>
        <dbReference type="EC" id="2.3.1.39"/>
    </reaction>
</comment>
<dbReference type="SMART" id="SM00827">
    <property type="entry name" value="PKS_AT"/>
    <property type="match status" value="1"/>
</dbReference>
<dbReference type="InterPro" id="IPR016035">
    <property type="entry name" value="Acyl_Trfase/lysoPLipase"/>
</dbReference>
<dbReference type="eggNOG" id="COG0331">
    <property type="taxonomic scope" value="Bacteria"/>
</dbReference>
<evidence type="ECO:0000256" key="4">
    <source>
        <dbReference type="ARBA" id="ARBA00048462"/>
    </source>
</evidence>
<evidence type="ECO:0000256" key="2">
    <source>
        <dbReference type="ARBA" id="ARBA00022679"/>
    </source>
</evidence>
<dbReference type="PANTHER" id="PTHR42681">
    <property type="entry name" value="MALONYL-COA-ACYL CARRIER PROTEIN TRANSACYLASE, MITOCHONDRIAL"/>
    <property type="match status" value="1"/>
</dbReference>
<evidence type="ECO:0000256" key="3">
    <source>
        <dbReference type="ARBA" id="ARBA00023315"/>
    </source>
</evidence>
<dbReference type="Pfam" id="PF00698">
    <property type="entry name" value="Acyl_transf_1"/>
    <property type="match status" value="1"/>
</dbReference>
<keyword evidence="3" id="KW-0012">Acyltransferase</keyword>
<evidence type="ECO:0000259" key="5">
    <source>
        <dbReference type="SMART" id="SM00827"/>
    </source>
</evidence>
<proteinExistence type="predicted"/>
<dbReference type="GO" id="GO:0004314">
    <property type="term" value="F:[acyl-carrier-protein] S-malonyltransferase activity"/>
    <property type="evidence" value="ECO:0007669"/>
    <property type="project" value="UniProtKB-EC"/>
</dbReference>
<dbReference type="STRING" id="154621.RV11_GL000078"/>
<dbReference type="AlphaFoldDB" id="R3WDI7"/>
<dbReference type="SUPFAM" id="SSF52151">
    <property type="entry name" value="FabD/lysophospholipase-like"/>
    <property type="match status" value="1"/>
</dbReference>
<keyword evidence="2" id="KW-0808">Transferase</keyword>
<accession>R3WDI7</accession>
<sequence>MSSGFLFPGQGSQSLGLLADVPKFYIDKCKEVTGILLEETPSSYEDTVFIQLALVVKAAFYTDELKKRKIFPDITAGHSIGAFAAAYACETLCFDEMLSLVYKRASLMKQAYPTGFGMGVIVGLTRTEVERVVKETFDEAHPVYVSNENCPMQQTISGSIEAMSRTLEKAKQYQAQTAKLLKVPVPSHCVLMDDTVKAFASFVEEAQLSPPSCTYMKNIDGRSTTDKEEIRQDLLTNIAHPVQWNRMMDVTKELGMTIGIEFPPGNTLTKLYQAKFGEEIRTINLAQHGIEDTVFLYEKWR</sequence>
<dbReference type="GO" id="GO:0006633">
    <property type="term" value="P:fatty acid biosynthetic process"/>
    <property type="evidence" value="ECO:0007669"/>
    <property type="project" value="TreeGrafter"/>
</dbReference>
<dbReference type="EC" id="2.3.1.39" evidence="1"/>
<comment type="caution">
    <text evidence="6">The sequence shown here is derived from an EMBL/GenBank/DDBJ whole genome shotgun (WGS) entry which is preliminary data.</text>
</comment>
<evidence type="ECO:0000313" key="6">
    <source>
        <dbReference type="EMBL" id="EOL45487.1"/>
    </source>
</evidence>
<dbReference type="InterPro" id="IPR001227">
    <property type="entry name" value="Ac_transferase_dom_sf"/>
</dbReference>
<reference evidence="6 7" key="1">
    <citation type="submission" date="2013-02" db="EMBL/GenBank/DDBJ databases">
        <title>The Genome Sequence of Enterococcus phoeniculicola BAA-412.</title>
        <authorList>
            <consortium name="The Broad Institute Genome Sequencing Platform"/>
            <consortium name="The Broad Institute Genome Sequencing Center for Infectious Disease"/>
            <person name="Earl A.M."/>
            <person name="Gilmore M.S."/>
            <person name="Lebreton F."/>
            <person name="Walker B."/>
            <person name="Young S.K."/>
            <person name="Zeng Q."/>
            <person name="Gargeya S."/>
            <person name="Fitzgerald M."/>
            <person name="Haas B."/>
            <person name="Abouelleil A."/>
            <person name="Alvarado L."/>
            <person name="Arachchi H.M."/>
            <person name="Berlin A.M."/>
            <person name="Chapman S.B."/>
            <person name="Dewar J."/>
            <person name="Goldberg J."/>
            <person name="Griggs A."/>
            <person name="Gujja S."/>
            <person name="Hansen M."/>
            <person name="Howarth C."/>
            <person name="Imamovic A."/>
            <person name="Larimer J."/>
            <person name="McCowan C."/>
            <person name="Murphy C."/>
            <person name="Neiman D."/>
            <person name="Pearson M."/>
            <person name="Priest M."/>
            <person name="Roberts A."/>
            <person name="Saif S."/>
            <person name="Shea T."/>
            <person name="Sisk P."/>
            <person name="Sykes S."/>
            <person name="Wortman J."/>
            <person name="Nusbaum C."/>
            <person name="Birren B."/>
        </authorList>
    </citation>
    <scope>NUCLEOTIDE SEQUENCE [LARGE SCALE GENOMIC DNA]</scope>
    <source>
        <strain evidence="6 7">ATCC BAA-412</strain>
    </source>
</reference>
<dbReference type="InterPro" id="IPR014043">
    <property type="entry name" value="Acyl_transferase_dom"/>
</dbReference>
<dbReference type="HOGENOM" id="CLU_030558_4_1_9"/>
<organism evidence="6 7">
    <name type="scientific">Enterococcus phoeniculicola ATCC BAA-412</name>
    <dbReference type="NCBI Taxonomy" id="1158610"/>
    <lineage>
        <taxon>Bacteria</taxon>
        <taxon>Bacillati</taxon>
        <taxon>Bacillota</taxon>
        <taxon>Bacilli</taxon>
        <taxon>Lactobacillales</taxon>
        <taxon>Enterococcaceae</taxon>
        <taxon>Enterococcus</taxon>
    </lineage>
</organism>